<name>A0ABT5SGZ0_9MICO</name>
<organism evidence="1 2">
    <name type="scientific">Microbacterium thalli</name>
    <dbReference type="NCBI Taxonomy" id="3027921"/>
    <lineage>
        <taxon>Bacteria</taxon>
        <taxon>Bacillati</taxon>
        <taxon>Actinomycetota</taxon>
        <taxon>Actinomycetes</taxon>
        <taxon>Micrococcales</taxon>
        <taxon>Microbacteriaceae</taxon>
        <taxon>Microbacterium</taxon>
    </lineage>
</organism>
<evidence type="ECO:0000313" key="1">
    <source>
        <dbReference type="EMBL" id="MDD7962048.1"/>
    </source>
</evidence>
<comment type="caution">
    <text evidence="1">The sequence shown here is derived from an EMBL/GenBank/DDBJ whole genome shotgun (WGS) entry which is preliminary data.</text>
</comment>
<keyword evidence="2" id="KW-1185">Reference proteome</keyword>
<dbReference type="EMBL" id="JAQZCI010000002">
    <property type="protein sequence ID" value="MDD7962048.1"/>
    <property type="molecule type" value="Genomic_DNA"/>
</dbReference>
<proteinExistence type="predicted"/>
<gene>
    <name evidence="1" type="ORF">PUW80_06770</name>
</gene>
<accession>A0ABT5SGZ0</accession>
<evidence type="ECO:0000313" key="2">
    <source>
        <dbReference type="Proteomes" id="UP001218170"/>
    </source>
</evidence>
<protein>
    <submittedName>
        <fullName evidence="1">Uncharacterized protein</fullName>
    </submittedName>
</protein>
<sequence length="211" mass="23591">MSTTEADVVGLRSAILGEVESGRRFRMMLPPGWETHDLSEKARDALLERAGARFARHHRPDLFASLSAQVERAVEEMRSQQAVALAFAGDESPTWSLGTASLLGTVRVGTPEMPLDSIVRRAIDRGGVAIDEDFRIVRWTERRAVSMDGVDLDTTMVNYLIPVPGTQRGKAVQWTLTIPHEQDLPVDDPRLEMWVELMDAHVATFQWDAKQ</sequence>
<dbReference type="RefSeq" id="WP_274222861.1">
    <property type="nucleotide sequence ID" value="NZ_JAQZCG020000023.1"/>
</dbReference>
<reference evidence="1 2" key="1">
    <citation type="submission" date="2023-02" db="EMBL/GenBank/DDBJ databases">
        <title>Study of novel species of the Microbacterium genus.</title>
        <authorList>
            <person name="Arroyo-Herrera I."/>
            <person name="Roman-Ponce B."/>
            <person name="Vasquez-Murrieta M.S."/>
        </authorList>
    </citation>
    <scope>NUCLEOTIDE SEQUENCE [LARGE SCALE GENOMIC DNA]</scope>
    <source>
        <strain evidence="1 2">NE1TT3</strain>
    </source>
</reference>
<dbReference type="Proteomes" id="UP001218170">
    <property type="component" value="Unassembled WGS sequence"/>
</dbReference>